<gene>
    <name evidence="1" type="ORF">SAMN05444955_105239</name>
</gene>
<sequence>MEAKLTARPIHFMPDFSQTEPSLLIKAPAPPMFPVAPSTFVFFIRKKHRMMHPV</sequence>
<accession>A0A1H8DKT8</accession>
<dbReference type="EMBL" id="FOCQ01000005">
    <property type="protein sequence ID" value="SEN07932.1"/>
    <property type="molecule type" value="Genomic_DNA"/>
</dbReference>
<organism evidence="1 2">
    <name type="scientific">Lihuaxuella thermophila</name>
    <dbReference type="NCBI Taxonomy" id="1173111"/>
    <lineage>
        <taxon>Bacteria</taxon>
        <taxon>Bacillati</taxon>
        <taxon>Bacillota</taxon>
        <taxon>Bacilli</taxon>
        <taxon>Bacillales</taxon>
        <taxon>Thermoactinomycetaceae</taxon>
        <taxon>Lihuaxuella</taxon>
    </lineage>
</organism>
<dbReference type="STRING" id="1173111.SAMN05444955_105239"/>
<proteinExistence type="predicted"/>
<evidence type="ECO:0000313" key="1">
    <source>
        <dbReference type="EMBL" id="SEN07932.1"/>
    </source>
</evidence>
<protein>
    <submittedName>
        <fullName evidence="1">Uncharacterized protein</fullName>
    </submittedName>
</protein>
<keyword evidence="2" id="KW-1185">Reference proteome</keyword>
<evidence type="ECO:0000313" key="2">
    <source>
        <dbReference type="Proteomes" id="UP000199695"/>
    </source>
</evidence>
<dbReference type="Proteomes" id="UP000199695">
    <property type="component" value="Unassembled WGS sequence"/>
</dbReference>
<dbReference type="AlphaFoldDB" id="A0A1H8DKT8"/>
<reference evidence="1 2" key="1">
    <citation type="submission" date="2016-10" db="EMBL/GenBank/DDBJ databases">
        <authorList>
            <person name="de Groot N.N."/>
        </authorList>
    </citation>
    <scope>NUCLEOTIDE SEQUENCE [LARGE SCALE GENOMIC DNA]</scope>
    <source>
        <strain evidence="1 2">DSM 46701</strain>
    </source>
</reference>
<name>A0A1H8DKT8_9BACL</name>